<dbReference type="Bgee" id="ENSNBRG00000014556">
    <property type="expression patterns" value="Expressed in mesonephros and 5 other cell types or tissues"/>
</dbReference>
<dbReference type="InterPro" id="IPR017946">
    <property type="entry name" value="PLC-like_Pdiesterase_TIM-brl"/>
</dbReference>
<dbReference type="SUPFAM" id="SSF51695">
    <property type="entry name" value="PLC-like phosphodiesterases"/>
    <property type="match status" value="1"/>
</dbReference>
<dbReference type="AlphaFoldDB" id="A0A3Q4HNT6"/>
<accession>A0A3Q4HNT6</accession>
<dbReference type="GO" id="GO:0008081">
    <property type="term" value="F:phosphoric diester hydrolase activity"/>
    <property type="evidence" value="ECO:0007669"/>
    <property type="project" value="InterPro"/>
</dbReference>
<dbReference type="Ensembl" id="ENSNBRT00000019386.1">
    <property type="protein sequence ID" value="ENSNBRP00000018882.1"/>
    <property type="gene ID" value="ENSNBRG00000014556.1"/>
</dbReference>
<reference evidence="1" key="2">
    <citation type="submission" date="2025-09" db="UniProtKB">
        <authorList>
            <consortium name="Ensembl"/>
        </authorList>
    </citation>
    <scope>IDENTIFICATION</scope>
</reference>
<reference evidence="1" key="1">
    <citation type="submission" date="2025-08" db="UniProtKB">
        <authorList>
            <consortium name="Ensembl"/>
        </authorList>
    </citation>
    <scope>IDENTIFICATION</scope>
</reference>
<name>A0A3Q4HNT6_NEOBR</name>
<organism evidence="1 2">
    <name type="scientific">Neolamprologus brichardi</name>
    <name type="common">Fairy cichlid</name>
    <name type="synonym">Lamprologus brichardi</name>
    <dbReference type="NCBI Taxonomy" id="32507"/>
    <lineage>
        <taxon>Eukaryota</taxon>
        <taxon>Metazoa</taxon>
        <taxon>Chordata</taxon>
        <taxon>Craniata</taxon>
        <taxon>Vertebrata</taxon>
        <taxon>Euteleostomi</taxon>
        <taxon>Actinopterygii</taxon>
        <taxon>Neopterygii</taxon>
        <taxon>Teleostei</taxon>
        <taxon>Neoteleostei</taxon>
        <taxon>Acanthomorphata</taxon>
        <taxon>Ovalentaria</taxon>
        <taxon>Cichlomorphae</taxon>
        <taxon>Cichliformes</taxon>
        <taxon>Cichlidae</taxon>
        <taxon>African cichlids</taxon>
        <taxon>Pseudocrenilabrinae</taxon>
        <taxon>Lamprologini</taxon>
        <taxon>Neolamprologus</taxon>
    </lineage>
</organism>
<proteinExistence type="predicted"/>
<dbReference type="Proteomes" id="UP000261580">
    <property type="component" value="Unassembled WGS sequence"/>
</dbReference>
<evidence type="ECO:0000313" key="2">
    <source>
        <dbReference type="Proteomes" id="UP000261580"/>
    </source>
</evidence>
<dbReference type="Gene3D" id="3.20.20.190">
    <property type="entry name" value="Phosphatidylinositol (PI) phosphodiesterase"/>
    <property type="match status" value="1"/>
</dbReference>
<evidence type="ECO:0008006" key="3">
    <source>
        <dbReference type="Google" id="ProtNLM"/>
    </source>
</evidence>
<evidence type="ECO:0000313" key="1">
    <source>
        <dbReference type="Ensembl" id="ENSNBRP00000018882.1"/>
    </source>
</evidence>
<dbReference type="STRING" id="32507.ENSNBRP00000018882"/>
<dbReference type="GeneTree" id="ENSGT00940000178870"/>
<keyword evidence="2" id="KW-1185">Reference proteome</keyword>
<sequence>MEKGHLISRNPDWMSRLPEELLDVPLWNLALPGSHDSMSFSLDVSSPVVRSESCFLRLTDRLFPCFGHVTNTEMIEPVLCVQVC</sequence>
<protein>
    <recommendedName>
        <fullName evidence="3">Phosphatidylinositol-specific phospholipase C X domain-containing protein</fullName>
    </recommendedName>
</protein>
<dbReference type="GO" id="GO:0006629">
    <property type="term" value="P:lipid metabolic process"/>
    <property type="evidence" value="ECO:0007669"/>
    <property type="project" value="InterPro"/>
</dbReference>